<dbReference type="RefSeq" id="WP_201832492.1">
    <property type="nucleotide sequence ID" value="NZ_JAERRK010000002.1"/>
</dbReference>
<gene>
    <name evidence="2" type="ORF">JK359_06490</name>
</gene>
<evidence type="ECO:0000313" key="2">
    <source>
        <dbReference type="EMBL" id="MBL1081629.1"/>
    </source>
</evidence>
<proteinExistence type="predicted"/>
<reference evidence="2" key="1">
    <citation type="submission" date="2021-01" db="EMBL/GenBank/DDBJ databases">
        <title>WGS of actinomycetes isolated from Thailand.</title>
        <authorList>
            <person name="Thawai C."/>
        </authorList>
    </citation>
    <scope>NUCLEOTIDE SEQUENCE</scope>
    <source>
        <strain evidence="2">RCU-197</strain>
    </source>
</reference>
<feature type="region of interest" description="Disordered" evidence="1">
    <location>
        <begin position="81"/>
        <end position="106"/>
    </location>
</feature>
<dbReference type="AlphaFoldDB" id="A0A937EGH3"/>
<evidence type="ECO:0000256" key="1">
    <source>
        <dbReference type="SAM" id="MobiDB-lite"/>
    </source>
</evidence>
<name>A0A937EGH3_9ACTN</name>
<organism evidence="2 3">
    <name type="scientific">Streptomyces actinomycinicus</name>
    <dbReference type="NCBI Taxonomy" id="1695166"/>
    <lineage>
        <taxon>Bacteria</taxon>
        <taxon>Bacillati</taxon>
        <taxon>Actinomycetota</taxon>
        <taxon>Actinomycetes</taxon>
        <taxon>Kitasatosporales</taxon>
        <taxon>Streptomycetaceae</taxon>
        <taxon>Streptomyces</taxon>
    </lineage>
</organism>
<dbReference type="EMBL" id="JAERRK010000002">
    <property type="protein sequence ID" value="MBL1081629.1"/>
    <property type="molecule type" value="Genomic_DNA"/>
</dbReference>
<evidence type="ECO:0000313" key="3">
    <source>
        <dbReference type="Proteomes" id="UP000661858"/>
    </source>
</evidence>
<sequence>MTPTESLLTVPLPDVGRLLPRQQMAIDCALCARPLGGSGRVLGEVRHRGLLFRLWVCAAGCRPTASAVAATWDGKGRTYEGRLVTSSPLPVPDATGPRRARPSGRP</sequence>
<dbReference type="Proteomes" id="UP000661858">
    <property type="component" value="Unassembled WGS sequence"/>
</dbReference>
<keyword evidence="3" id="KW-1185">Reference proteome</keyword>
<comment type="caution">
    <text evidence="2">The sequence shown here is derived from an EMBL/GenBank/DDBJ whole genome shotgun (WGS) entry which is preliminary data.</text>
</comment>
<accession>A0A937EGH3</accession>
<protein>
    <submittedName>
        <fullName evidence="2">Uncharacterized protein</fullName>
    </submittedName>
</protein>